<organism evidence="3 4">
    <name type="scientific">Actinocatenispora rupis</name>
    <dbReference type="NCBI Taxonomy" id="519421"/>
    <lineage>
        <taxon>Bacteria</taxon>
        <taxon>Bacillati</taxon>
        <taxon>Actinomycetota</taxon>
        <taxon>Actinomycetes</taxon>
        <taxon>Micromonosporales</taxon>
        <taxon>Micromonosporaceae</taxon>
        <taxon>Actinocatenispora</taxon>
    </lineage>
</organism>
<sequence>MASDRAHPEVDGFASWLRQLRLDAGDPSLRELSRLTREVGAREVPRSTLADAFAGHRLPSYDTAMAVSRALAGPDGATECHRRWRAARAAQRGAEPPTEPTAASAPPVAADGPPTMPEGARPADDGAAPGPEPVAPDHRRGRRLVGALAAAVVLATGVTVAVVVTRGDAPGAAGAGTGRRTDPTASAAHSPLQLHAEQVSPCAPLHFAHVTRQQAQQDVAATHGYGDPSHPLPYPIDPGTADLLVSQSQISLTVQSAETESVLLTGLSVLVRGRRPAPTAGILVSFGECGAHLPIRYFATDVGRSQPAVGPEPGTPDFPFTVSRTDPEEFQIDVANRMDDCTFDLVLRWTAKGRPGRTVLDNGGHHYQLSGPGRIPAYYGGLNGRYALRPDPDPARTG</sequence>
<keyword evidence="2" id="KW-0812">Transmembrane</keyword>
<accession>A0A8J3J834</accession>
<protein>
    <recommendedName>
        <fullName evidence="5">Helix-turn-helix domain-containing protein</fullName>
    </recommendedName>
</protein>
<dbReference type="EMBL" id="BOMB01000047">
    <property type="protein sequence ID" value="GID15758.1"/>
    <property type="molecule type" value="Genomic_DNA"/>
</dbReference>
<evidence type="ECO:0000313" key="4">
    <source>
        <dbReference type="Proteomes" id="UP000612808"/>
    </source>
</evidence>
<evidence type="ECO:0000256" key="1">
    <source>
        <dbReference type="SAM" id="MobiDB-lite"/>
    </source>
</evidence>
<dbReference type="RefSeq" id="WP_203664183.1">
    <property type="nucleotide sequence ID" value="NZ_BAAAZM010000025.1"/>
</dbReference>
<feature type="compositionally biased region" description="Low complexity" evidence="1">
    <location>
        <begin position="87"/>
        <end position="129"/>
    </location>
</feature>
<evidence type="ECO:0008006" key="5">
    <source>
        <dbReference type="Google" id="ProtNLM"/>
    </source>
</evidence>
<proteinExistence type="predicted"/>
<evidence type="ECO:0000256" key="2">
    <source>
        <dbReference type="SAM" id="Phobius"/>
    </source>
</evidence>
<reference evidence="3" key="1">
    <citation type="submission" date="2021-01" db="EMBL/GenBank/DDBJ databases">
        <title>Whole genome shotgun sequence of Actinocatenispora rupis NBRC 107355.</title>
        <authorList>
            <person name="Komaki H."/>
            <person name="Tamura T."/>
        </authorList>
    </citation>
    <scope>NUCLEOTIDE SEQUENCE</scope>
    <source>
        <strain evidence="3">NBRC 107355</strain>
    </source>
</reference>
<name>A0A8J3J834_9ACTN</name>
<keyword evidence="4" id="KW-1185">Reference proteome</keyword>
<feature type="transmembrane region" description="Helical" evidence="2">
    <location>
        <begin position="144"/>
        <end position="164"/>
    </location>
</feature>
<feature type="region of interest" description="Disordered" evidence="1">
    <location>
        <begin position="168"/>
        <end position="189"/>
    </location>
</feature>
<dbReference type="Proteomes" id="UP000612808">
    <property type="component" value="Unassembled WGS sequence"/>
</dbReference>
<keyword evidence="2" id="KW-0472">Membrane</keyword>
<comment type="caution">
    <text evidence="3">The sequence shown here is derived from an EMBL/GenBank/DDBJ whole genome shotgun (WGS) entry which is preliminary data.</text>
</comment>
<keyword evidence="2" id="KW-1133">Transmembrane helix</keyword>
<feature type="region of interest" description="Disordered" evidence="1">
    <location>
        <begin position="84"/>
        <end position="138"/>
    </location>
</feature>
<dbReference type="AlphaFoldDB" id="A0A8J3J834"/>
<gene>
    <name evidence="3" type="ORF">Aru02nite_66470</name>
</gene>
<evidence type="ECO:0000313" key="3">
    <source>
        <dbReference type="EMBL" id="GID15758.1"/>
    </source>
</evidence>